<evidence type="ECO:0000256" key="2">
    <source>
        <dbReference type="ARBA" id="ARBA00022679"/>
    </source>
</evidence>
<feature type="domain" description="SAM-dependent MTase TRM10-type" evidence="4">
    <location>
        <begin position="155"/>
        <end position="360"/>
    </location>
</feature>
<dbReference type="PANTHER" id="PTHR13563">
    <property type="entry name" value="TRNA (GUANINE-9-) METHYLTRANSFERASE"/>
    <property type="match status" value="1"/>
</dbReference>
<dbReference type="GO" id="GO:0032259">
    <property type="term" value="P:methylation"/>
    <property type="evidence" value="ECO:0007669"/>
    <property type="project" value="UniProtKB-KW"/>
</dbReference>
<dbReference type="Proteomes" id="UP000783686">
    <property type="component" value="Unassembled WGS sequence"/>
</dbReference>
<dbReference type="AlphaFoldDB" id="A0A811LMW5"/>
<dbReference type="GO" id="GO:0000049">
    <property type="term" value="F:tRNA binding"/>
    <property type="evidence" value="ECO:0007669"/>
    <property type="project" value="TreeGrafter"/>
</dbReference>
<dbReference type="GO" id="GO:0070131">
    <property type="term" value="P:positive regulation of mitochondrial translation"/>
    <property type="evidence" value="ECO:0007669"/>
    <property type="project" value="TreeGrafter"/>
</dbReference>
<keyword evidence="2" id="KW-0808">Transferase</keyword>
<protein>
    <recommendedName>
        <fullName evidence="4">SAM-dependent MTase TRM10-type domain-containing protein</fullName>
    </recommendedName>
</protein>
<dbReference type="InterPro" id="IPR007356">
    <property type="entry name" value="tRNA_m1G_MeTrfase_euk"/>
</dbReference>
<sequence>MKVDTLAYRLLFNAKKLVGLDSGVHPIVWSKHPRKEYEFPDHLLPKLNPQQLDNLLNFKKELDVLTRIYTYLPAELDDQFWLRLTRCDTMKDRFDALKFQRKKEWERAKDKKRKQNLKTKVMLQDHERLSAYKNYSETPYLVDANKIDQHEAATEDRAMIRAYELKDKPAIAVDCRFLQDHSVRGLSLTFNQLNYLLGLNKKRPEPWRMDLVNFDESLEVLRQHKKRYLLQHVSEKRFCGRLTNESYLDLYDKEKIIYLSPHTDNVLSSEEVTDPENCFIIGGIVDRIPEKNIHSEASALVAQIDGVKLRRLPLELMEWKSGSRLLTFTTVQSILQTAFENGGDLKKALELAIPVRHLRIQSEKSPEMKLKYENIRKYEGEVLKLVAEHLQKESDSEATTSKVQKWAWF</sequence>
<dbReference type="GO" id="GO:0005739">
    <property type="term" value="C:mitochondrion"/>
    <property type="evidence" value="ECO:0007669"/>
    <property type="project" value="TreeGrafter"/>
</dbReference>
<gene>
    <name evidence="5" type="ORF">BOKJ2_LOCUS12584</name>
</gene>
<dbReference type="GO" id="GO:0008168">
    <property type="term" value="F:methyltransferase activity"/>
    <property type="evidence" value="ECO:0007669"/>
    <property type="project" value="UniProtKB-KW"/>
</dbReference>
<evidence type="ECO:0000256" key="3">
    <source>
        <dbReference type="ARBA" id="ARBA00022691"/>
    </source>
</evidence>
<dbReference type="InterPro" id="IPR028564">
    <property type="entry name" value="MT_TRM10-typ"/>
</dbReference>
<proteinExistence type="predicted"/>
<accession>A0A811LMW5</accession>
<keyword evidence="3" id="KW-0949">S-adenosyl-L-methionine</keyword>
<evidence type="ECO:0000259" key="4">
    <source>
        <dbReference type="PROSITE" id="PS51675"/>
    </source>
</evidence>
<name>A0A811LMW5_9BILA</name>
<dbReference type="GO" id="GO:0005654">
    <property type="term" value="C:nucleoplasm"/>
    <property type="evidence" value="ECO:0007669"/>
    <property type="project" value="TreeGrafter"/>
</dbReference>
<reference evidence="5" key="1">
    <citation type="submission" date="2020-09" db="EMBL/GenBank/DDBJ databases">
        <authorList>
            <person name="Kikuchi T."/>
        </authorList>
    </citation>
    <scope>NUCLEOTIDE SEQUENCE</scope>
    <source>
        <strain evidence="5">SH1</strain>
    </source>
</reference>
<dbReference type="InterPro" id="IPR038459">
    <property type="entry name" value="MT_TRM10-typ_sf"/>
</dbReference>
<dbReference type="EMBL" id="CAJFCW020000006">
    <property type="protein sequence ID" value="CAG9124277.1"/>
    <property type="molecule type" value="Genomic_DNA"/>
</dbReference>
<dbReference type="PROSITE" id="PS51675">
    <property type="entry name" value="SAM_MT_TRM10"/>
    <property type="match status" value="1"/>
</dbReference>
<evidence type="ECO:0000313" key="5">
    <source>
        <dbReference type="EMBL" id="CAD5228250.1"/>
    </source>
</evidence>
<dbReference type="PANTHER" id="PTHR13563:SF5">
    <property type="entry name" value="TRNA METHYLTRANSFERASE 10 HOMOLOG C"/>
    <property type="match status" value="1"/>
</dbReference>
<keyword evidence="6" id="KW-1185">Reference proteome</keyword>
<evidence type="ECO:0000256" key="1">
    <source>
        <dbReference type="ARBA" id="ARBA00022603"/>
    </source>
</evidence>
<organism evidence="5 6">
    <name type="scientific">Bursaphelenchus okinawaensis</name>
    <dbReference type="NCBI Taxonomy" id="465554"/>
    <lineage>
        <taxon>Eukaryota</taxon>
        <taxon>Metazoa</taxon>
        <taxon>Ecdysozoa</taxon>
        <taxon>Nematoda</taxon>
        <taxon>Chromadorea</taxon>
        <taxon>Rhabditida</taxon>
        <taxon>Tylenchina</taxon>
        <taxon>Tylenchomorpha</taxon>
        <taxon>Aphelenchoidea</taxon>
        <taxon>Aphelenchoididae</taxon>
        <taxon>Bursaphelenchus</taxon>
    </lineage>
</organism>
<dbReference type="GO" id="GO:0097745">
    <property type="term" value="P:mitochondrial tRNA 5'-end processing"/>
    <property type="evidence" value="ECO:0007669"/>
    <property type="project" value="TreeGrafter"/>
</dbReference>
<dbReference type="EMBL" id="CAJFDH010000006">
    <property type="protein sequence ID" value="CAD5228250.1"/>
    <property type="molecule type" value="Genomic_DNA"/>
</dbReference>
<dbReference type="Proteomes" id="UP000614601">
    <property type="component" value="Unassembled WGS sequence"/>
</dbReference>
<keyword evidence="1" id="KW-0489">Methyltransferase</keyword>
<comment type="caution">
    <text evidence="5">The sequence shown here is derived from an EMBL/GenBank/DDBJ whole genome shotgun (WGS) entry which is preliminary data.</text>
</comment>
<dbReference type="OrthoDB" id="278300at2759"/>
<dbReference type="Gene3D" id="3.40.1280.30">
    <property type="match status" value="1"/>
</dbReference>
<evidence type="ECO:0000313" key="6">
    <source>
        <dbReference type="Proteomes" id="UP000614601"/>
    </source>
</evidence>